<proteinExistence type="inferred from homology"/>
<evidence type="ECO:0000256" key="11">
    <source>
        <dbReference type="ARBA" id="ARBA00023251"/>
    </source>
</evidence>
<sequence>MQQEDNYTFLTREPIPKVIGTMAVPTIISMLVTNLYNIVDTYFVGKIDTQATAAVGIVFSVMFFVQAFSFFFGNGSGNYISRQLGSRNRRNAELMATTALGYALFTSLIIVALGLLFLDKISILLGSTPTILPYTRQYLGISLLGTPLIMCTLCMNNQMRFQGYARYSMYGIIAGAVVNCVLDPLFIFGFDMGIKGAAVATVVGQLVGLVVMFVMSKHKNIIHYTPRNFSHRRIFIKEIIAGGTPSVSRQGLASVATIALNVSASQYGDAAIAAMSIVNRIMMFIFSIIVGLGQGYQPMCGFCYGAQLYERVKGGFWFCVKLGSAFLLFWSVVLFIFSDAAIELFRNDADVISIGIRALRYQLLIFPFWAFLIMANMMMQTCRKPIRANILAASRQGLFFIPLILVLPRFFGLTGVEICQACSDFISLLVTIPIVYSAFREMRV</sequence>
<feature type="transmembrane region" description="Helical" evidence="13">
    <location>
        <begin position="390"/>
        <end position="412"/>
    </location>
</feature>
<accession>A0A3S4T4I1</accession>
<feature type="transmembrane region" description="Helical" evidence="13">
    <location>
        <begin position="94"/>
        <end position="118"/>
    </location>
</feature>
<evidence type="ECO:0000256" key="1">
    <source>
        <dbReference type="ARBA" id="ARBA00004651"/>
    </source>
</evidence>
<organism evidence="14 15">
    <name type="scientific">Segatella oris</name>
    <dbReference type="NCBI Taxonomy" id="28135"/>
    <lineage>
        <taxon>Bacteria</taxon>
        <taxon>Pseudomonadati</taxon>
        <taxon>Bacteroidota</taxon>
        <taxon>Bacteroidia</taxon>
        <taxon>Bacteroidales</taxon>
        <taxon>Prevotellaceae</taxon>
        <taxon>Segatella</taxon>
    </lineage>
</organism>
<dbReference type="InterPro" id="IPR050222">
    <property type="entry name" value="MATE_MdtK"/>
</dbReference>
<evidence type="ECO:0000256" key="9">
    <source>
        <dbReference type="ARBA" id="ARBA00023065"/>
    </source>
</evidence>
<dbReference type="Pfam" id="PF01554">
    <property type="entry name" value="MatE"/>
    <property type="match status" value="2"/>
</dbReference>
<keyword evidence="6" id="KW-1003">Cell membrane</keyword>
<dbReference type="InterPro" id="IPR002528">
    <property type="entry name" value="MATE_fam"/>
</dbReference>
<dbReference type="NCBIfam" id="TIGR00797">
    <property type="entry name" value="matE"/>
    <property type="match status" value="1"/>
</dbReference>
<evidence type="ECO:0000256" key="7">
    <source>
        <dbReference type="ARBA" id="ARBA00022692"/>
    </source>
</evidence>
<keyword evidence="10 13" id="KW-0472">Membrane</keyword>
<feature type="transmembrane region" description="Helical" evidence="13">
    <location>
        <begin position="51"/>
        <end position="73"/>
    </location>
</feature>
<dbReference type="PANTHER" id="PTHR43298:SF2">
    <property type="entry name" value="FMN_FAD EXPORTER YEEO-RELATED"/>
    <property type="match status" value="1"/>
</dbReference>
<evidence type="ECO:0000256" key="13">
    <source>
        <dbReference type="SAM" id="Phobius"/>
    </source>
</evidence>
<dbReference type="AlphaFoldDB" id="A0A3S4T4I1"/>
<evidence type="ECO:0000313" key="14">
    <source>
        <dbReference type="EMBL" id="VEH14650.1"/>
    </source>
</evidence>
<feature type="transmembrane region" description="Helical" evidence="13">
    <location>
        <begin position="138"/>
        <end position="155"/>
    </location>
</feature>
<dbReference type="GO" id="GO:0046677">
    <property type="term" value="P:response to antibiotic"/>
    <property type="evidence" value="ECO:0007669"/>
    <property type="project" value="UniProtKB-KW"/>
</dbReference>
<evidence type="ECO:0000256" key="12">
    <source>
        <dbReference type="ARBA" id="ARBA00031636"/>
    </source>
</evidence>
<keyword evidence="9" id="KW-0406">Ion transport</keyword>
<dbReference type="CDD" id="cd13143">
    <property type="entry name" value="MATE_MepA_like"/>
    <property type="match status" value="1"/>
</dbReference>
<evidence type="ECO:0000256" key="3">
    <source>
        <dbReference type="ARBA" id="ARBA00022106"/>
    </source>
</evidence>
<evidence type="ECO:0000256" key="4">
    <source>
        <dbReference type="ARBA" id="ARBA00022448"/>
    </source>
</evidence>
<dbReference type="InterPro" id="IPR048279">
    <property type="entry name" value="MdtK-like"/>
</dbReference>
<dbReference type="GO" id="GO:0015297">
    <property type="term" value="F:antiporter activity"/>
    <property type="evidence" value="ECO:0007669"/>
    <property type="project" value="UniProtKB-KW"/>
</dbReference>
<dbReference type="InterPro" id="IPR045070">
    <property type="entry name" value="MATE_MepA-like"/>
</dbReference>
<comment type="subcellular location">
    <subcellularLocation>
        <location evidence="1">Cell membrane</location>
        <topology evidence="1">Multi-pass membrane protein</topology>
    </subcellularLocation>
</comment>
<dbReference type="RefSeq" id="WP_018920686.1">
    <property type="nucleotide sequence ID" value="NZ_LR134384.1"/>
</dbReference>
<evidence type="ECO:0000256" key="8">
    <source>
        <dbReference type="ARBA" id="ARBA00022989"/>
    </source>
</evidence>
<dbReference type="PANTHER" id="PTHR43298">
    <property type="entry name" value="MULTIDRUG RESISTANCE PROTEIN NORM-RELATED"/>
    <property type="match status" value="1"/>
</dbReference>
<comment type="similarity">
    <text evidence="2">Belongs to the multi antimicrobial extrusion (MATE) (TC 2.A.66.1) family. MepA subfamily.</text>
</comment>
<dbReference type="PIRSF" id="PIRSF006603">
    <property type="entry name" value="DinF"/>
    <property type="match status" value="1"/>
</dbReference>
<evidence type="ECO:0000256" key="10">
    <source>
        <dbReference type="ARBA" id="ARBA00023136"/>
    </source>
</evidence>
<evidence type="ECO:0000313" key="15">
    <source>
        <dbReference type="Proteomes" id="UP000274578"/>
    </source>
</evidence>
<dbReference type="GeneID" id="85011526"/>
<feature type="transmembrane region" description="Helical" evidence="13">
    <location>
        <begin position="235"/>
        <end position="260"/>
    </location>
</feature>
<evidence type="ECO:0000256" key="5">
    <source>
        <dbReference type="ARBA" id="ARBA00022449"/>
    </source>
</evidence>
<dbReference type="Proteomes" id="UP000274578">
    <property type="component" value="Chromosome 1"/>
</dbReference>
<dbReference type="GO" id="GO:0005886">
    <property type="term" value="C:plasma membrane"/>
    <property type="evidence" value="ECO:0007669"/>
    <property type="project" value="UniProtKB-SubCell"/>
</dbReference>
<feature type="transmembrane region" description="Helical" evidence="13">
    <location>
        <begin position="18"/>
        <end position="39"/>
    </location>
</feature>
<keyword evidence="8 13" id="KW-1133">Transmembrane helix</keyword>
<name>A0A3S4T4I1_9BACT</name>
<gene>
    <name evidence="14" type="primary">mepA_3</name>
    <name evidence="14" type="ORF">NCTC13071_00630</name>
</gene>
<keyword evidence="7 13" id="KW-0812">Transmembrane</keyword>
<keyword evidence="4" id="KW-0813">Transport</keyword>
<evidence type="ECO:0000256" key="2">
    <source>
        <dbReference type="ARBA" id="ARBA00008417"/>
    </source>
</evidence>
<reference evidence="14 15" key="1">
    <citation type="submission" date="2018-12" db="EMBL/GenBank/DDBJ databases">
        <authorList>
            <consortium name="Pathogen Informatics"/>
        </authorList>
    </citation>
    <scope>NUCLEOTIDE SEQUENCE [LARGE SCALE GENOMIC DNA]</scope>
    <source>
        <strain evidence="14 15">NCTC13071</strain>
    </source>
</reference>
<dbReference type="EMBL" id="LR134384">
    <property type="protein sequence ID" value="VEH14650.1"/>
    <property type="molecule type" value="Genomic_DNA"/>
</dbReference>
<feature type="transmembrane region" description="Helical" evidence="13">
    <location>
        <begin position="272"/>
        <end position="293"/>
    </location>
</feature>
<dbReference type="GO" id="GO:0006811">
    <property type="term" value="P:monoatomic ion transport"/>
    <property type="evidence" value="ECO:0007669"/>
    <property type="project" value="UniProtKB-KW"/>
</dbReference>
<keyword evidence="11" id="KW-0046">Antibiotic resistance</keyword>
<dbReference type="GO" id="GO:0042910">
    <property type="term" value="F:xenobiotic transmembrane transporter activity"/>
    <property type="evidence" value="ECO:0007669"/>
    <property type="project" value="InterPro"/>
</dbReference>
<feature type="transmembrane region" description="Helical" evidence="13">
    <location>
        <begin position="196"/>
        <end position="215"/>
    </location>
</feature>
<feature type="transmembrane region" description="Helical" evidence="13">
    <location>
        <begin position="358"/>
        <end position="378"/>
    </location>
</feature>
<feature type="transmembrane region" description="Helical" evidence="13">
    <location>
        <begin position="167"/>
        <end position="190"/>
    </location>
</feature>
<protein>
    <recommendedName>
        <fullName evidence="3">Multidrug export protein MepA</fullName>
    </recommendedName>
    <alternativeName>
        <fullName evidence="12">Multidrug-efflux transporter</fullName>
    </alternativeName>
</protein>
<keyword evidence="5" id="KW-0050">Antiport</keyword>
<feature type="transmembrane region" description="Helical" evidence="13">
    <location>
        <begin position="418"/>
        <end position="439"/>
    </location>
</feature>
<feature type="transmembrane region" description="Helical" evidence="13">
    <location>
        <begin position="314"/>
        <end position="338"/>
    </location>
</feature>
<evidence type="ECO:0000256" key="6">
    <source>
        <dbReference type="ARBA" id="ARBA00022475"/>
    </source>
</evidence>
<dbReference type="KEGG" id="poc:NCTC13071_00630"/>